<reference evidence="1 2" key="1">
    <citation type="submission" date="2018-12" db="EMBL/GenBank/DDBJ databases">
        <authorList>
            <person name="Criscuolo A."/>
        </authorList>
    </citation>
    <scope>NUCLEOTIDE SEQUENCE [LARGE SCALE GENOMIC DNA]</scope>
    <source>
        <strain evidence="1">ACIP1116281</strain>
    </source>
</reference>
<sequence>MADQLEFESVGEALQFVLDQNAELRARLDAQMVASLALIKTLSQLSLKVSQADLLEMALEVAASTVKKLPPHPSAIAELERYCSEVKGIRKVKFGIIDRGRVE</sequence>
<proteinExistence type="predicted"/>
<protein>
    <submittedName>
        <fullName evidence="1">Uncharacterized protein</fullName>
    </submittedName>
</protein>
<keyword evidence="2" id="KW-1185">Reference proteome</keyword>
<dbReference type="Proteomes" id="UP000268844">
    <property type="component" value="Unassembled WGS sequence"/>
</dbReference>
<evidence type="ECO:0000313" key="2">
    <source>
        <dbReference type="Proteomes" id="UP000268844"/>
    </source>
</evidence>
<name>A0A3S4GHN9_9HYPH</name>
<dbReference type="RefSeq" id="WP_126148975.1">
    <property type="nucleotide sequence ID" value="NZ_JBHTMH010000001.1"/>
</dbReference>
<dbReference type="AlphaFoldDB" id="A0A3S4GHN9"/>
<gene>
    <name evidence="1" type="ORF">DEVEQU_00483</name>
</gene>
<evidence type="ECO:0000313" key="1">
    <source>
        <dbReference type="EMBL" id="VDS03361.1"/>
    </source>
</evidence>
<accession>A0A3S4GHN9</accession>
<dbReference type="EMBL" id="UZWD01000006">
    <property type="protein sequence ID" value="VDS03361.1"/>
    <property type="molecule type" value="Genomic_DNA"/>
</dbReference>
<organism evidence="1 2">
    <name type="scientific">Devosia equisanguinis</name>
    <dbReference type="NCBI Taxonomy" id="2490941"/>
    <lineage>
        <taxon>Bacteria</taxon>
        <taxon>Pseudomonadati</taxon>
        <taxon>Pseudomonadota</taxon>
        <taxon>Alphaproteobacteria</taxon>
        <taxon>Hyphomicrobiales</taxon>
        <taxon>Devosiaceae</taxon>
        <taxon>Devosia</taxon>
    </lineage>
</organism>